<evidence type="ECO:0000256" key="3">
    <source>
        <dbReference type="SAM" id="Phobius"/>
    </source>
</evidence>
<dbReference type="CDD" id="cd00063">
    <property type="entry name" value="FN3"/>
    <property type="match status" value="5"/>
</dbReference>
<keyword evidence="1" id="KW-0677">Repeat</keyword>
<feature type="domain" description="Fibronectin type-III" evidence="4">
    <location>
        <begin position="789"/>
        <end position="890"/>
    </location>
</feature>
<proteinExistence type="predicted"/>
<protein>
    <recommendedName>
        <fullName evidence="4">Fibronectin type-III domain-containing protein</fullName>
    </recommendedName>
</protein>
<keyword evidence="3" id="KW-1133">Transmembrane helix</keyword>
<feature type="domain" description="Fibronectin type-III" evidence="4">
    <location>
        <begin position="157"/>
        <end position="258"/>
    </location>
</feature>
<dbReference type="Proteomes" id="UP000494040">
    <property type="component" value="Unassembled WGS sequence"/>
</dbReference>
<dbReference type="KEGG" id="clec:106671087"/>
<keyword evidence="3" id="KW-0812">Transmembrane</keyword>
<dbReference type="OMA" id="NLTYCQR"/>
<dbReference type="SMART" id="SM00060">
    <property type="entry name" value="FN3"/>
    <property type="match status" value="6"/>
</dbReference>
<dbReference type="InterPro" id="IPR050991">
    <property type="entry name" value="ECM_Regulatory_Proteins"/>
</dbReference>
<dbReference type="InterPro" id="IPR013783">
    <property type="entry name" value="Ig-like_fold"/>
</dbReference>
<dbReference type="AlphaFoldDB" id="A0A8I6S3I4"/>
<feature type="compositionally biased region" description="Polar residues" evidence="2">
    <location>
        <begin position="1013"/>
        <end position="1029"/>
    </location>
</feature>
<dbReference type="InterPro" id="IPR036116">
    <property type="entry name" value="FN3_sf"/>
</dbReference>
<dbReference type="SUPFAM" id="SSF49265">
    <property type="entry name" value="Fibronectin type III"/>
    <property type="match status" value="4"/>
</dbReference>
<dbReference type="PANTHER" id="PTHR46708:SF2">
    <property type="entry name" value="FIBRONECTIN TYPE-III DOMAIN-CONTAINING PROTEIN"/>
    <property type="match status" value="1"/>
</dbReference>
<evidence type="ECO:0000256" key="1">
    <source>
        <dbReference type="ARBA" id="ARBA00022737"/>
    </source>
</evidence>
<dbReference type="Gene3D" id="2.60.40.10">
    <property type="entry name" value="Immunoglobulins"/>
    <property type="match status" value="7"/>
</dbReference>
<evidence type="ECO:0000259" key="4">
    <source>
        <dbReference type="PROSITE" id="PS50853"/>
    </source>
</evidence>
<dbReference type="Pfam" id="PF25552">
    <property type="entry name" value="LIFR_D4"/>
    <property type="match status" value="1"/>
</dbReference>
<dbReference type="RefSeq" id="XP_014257385.1">
    <property type="nucleotide sequence ID" value="XM_014401899.2"/>
</dbReference>
<dbReference type="InterPro" id="IPR003961">
    <property type="entry name" value="FN3_dom"/>
</dbReference>
<evidence type="ECO:0000256" key="2">
    <source>
        <dbReference type="SAM" id="MobiDB-lite"/>
    </source>
</evidence>
<reference evidence="5" key="1">
    <citation type="submission" date="2022-01" db="UniProtKB">
        <authorList>
            <consortium name="EnsemblMetazoa"/>
        </authorList>
    </citation>
    <scope>IDENTIFICATION</scope>
</reference>
<dbReference type="EnsemblMetazoa" id="XM_014401899.2">
    <property type="protein sequence ID" value="XP_014257385.1"/>
    <property type="gene ID" value="LOC106671087"/>
</dbReference>
<dbReference type="PANTHER" id="PTHR46708">
    <property type="entry name" value="TENASCIN"/>
    <property type="match status" value="1"/>
</dbReference>
<feature type="domain" description="Fibronectin type-III" evidence="4">
    <location>
        <begin position="588"/>
        <end position="693"/>
    </location>
</feature>
<keyword evidence="3" id="KW-0472">Membrane</keyword>
<evidence type="ECO:0000313" key="6">
    <source>
        <dbReference type="Proteomes" id="UP000494040"/>
    </source>
</evidence>
<feature type="region of interest" description="Disordered" evidence="2">
    <location>
        <begin position="991"/>
        <end position="1072"/>
    </location>
</feature>
<dbReference type="GeneID" id="106671087"/>
<name>A0A8I6S3I4_CIMLE</name>
<evidence type="ECO:0000313" key="5">
    <source>
        <dbReference type="EnsemblMetazoa" id="XP_014257385.1"/>
    </source>
</evidence>
<keyword evidence="6" id="KW-1185">Reference proteome</keyword>
<organism evidence="5 6">
    <name type="scientific">Cimex lectularius</name>
    <name type="common">Bed bug</name>
    <name type="synonym">Acanthia lectularia</name>
    <dbReference type="NCBI Taxonomy" id="79782"/>
    <lineage>
        <taxon>Eukaryota</taxon>
        <taxon>Metazoa</taxon>
        <taxon>Ecdysozoa</taxon>
        <taxon>Arthropoda</taxon>
        <taxon>Hexapoda</taxon>
        <taxon>Insecta</taxon>
        <taxon>Pterygota</taxon>
        <taxon>Neoptera</taxon>
        <taxon>Paraneoptera</taxon>
        <taxon>Hemiptera</taxon>
        <taxon>Heteroptera</taxon>
        <taxon>Panheteroptera</taxon>
        <taxon>Cimicomorpha</taxon>
        <taxon>Cimicidae</taxon>
        <taxon>Cimex</taxon>
    </lineage>
</organism>
<accession>A0A8I6S3I4</accession>
<feature type="domain" description="Fibronectin type-III" evidence="4">
    <location>
        <begin position="698"/>
        <end position="785"/>
    </location>
</feature>
<dbReference type="CTD" id="32976"/>
<feature type="domain" description="Fibronectin type-III" evidence="4">
    <location>
        <begin position="259"/>
        <end position="365"/>
    </location>
</feature>
<feature type="transmembrane region" description="Helical" evidence="3">
    <location>
        <begin position="895"/>
        <end position="917"/>
    </location>
</feature>
<dbReference type="OrthoDB" id="6381660at2759"/>
<dbReference type="Pfam" id="PF00041">
    <property type="entry name" value="fn3"/>
    <property type="match status" value="2"/>
</dbReference>
<sequence length="1108" mass="125033">MFPSDVNGLSIHSWWLLGGGGMEVTNYCFLVVFLLHHAVFSLATSENLTCGPGLSTPGYTFPKGDITLEYGSALEIYCILNPDRKENASSLSFTVNGTTIPQSAYKIVNRTTLKLYFKKHPPGRYVYHCLLDSIDDPSSKNRAVCLNVVHVGYKPKEVSNFSCISQNWENMNCTWDPPNNSVPTYYELRFYLKGDRKYSYPCPVHNVVDQNNCVWNASSNPPHRQPYAQYNFVLTAINRLGNLTKRYTVNQYARVLPNKPSNLSLVEATPNSLVISWNEGHPFKSFPPGIVNRLIYQSKWDPQTYWEVRNAVFPPKETSRMYNITGLKYPHTLYDIRVFTRSSVAPDEDFWWSEPATITLRTKPTIPGHPPLTDIGSFETSDSSIETERNVYVYWQQIPRHLENGDKFEYKIIRIEEFTDDGVKIRDITPTEVSKTFAKFTGLSFNRYKFTIVSSNSEGYSTNASYIDVPSKKQSPPEPGSFSKIAFDNGIYELSWNVAPNILSYTIFWCDNKKDRPFDCQGFLNWTKVYVNKDDLQCDENGCGLLQKNITLSGDNVYQFALSANTETSSSGMVWASCTVLPQLAKGKLRNIWISRIGSTFIELSWNLDCFVRSRIIKGFEIIYCPITDPQNSNCKEPSQNMTINGLEIINGAKVTINNLKPYTTYMLYVIAMSENKDDRIKSDALLNTTLEAAPDLVPTNMAIHKITNSSITLSWKPPVSLNGVLRYYQVIYGTDVTRVEDKSEVVYATLNNLRSFENYEIRVSACTVTCSKNSALINAITNVGRPDKMDPPIILNTTKRGIQISWKKPYYPGGYLDFFDVKLRPDRVKDHEEAPFTRLNGSLFSYQWKELECEIYQVQVRAVNVGEDNSTLEGEWSNPTSSNCMFKDKDSIDAWWYILVGVLAVIAISIAFGYFTRCMWLKCKAMQNVGVKLPPQLELNNVYKDNKFPADQPITNHIGTTQLKSLDTNIIPPPDQELLLVKKESEFIENSIEDGEDKNGDRESSGCGSGHDSVSSSITAGTHITDSGTEADERPPSPESPVFSNSPRNRSSDLRQRNISHSNGGEEGFSRLALTPASVPMGYVTVQSAPRGYVSHAPLFLDSPIRK</sequence>
<dbReference type="PROSITE" id="PS50853">
    <property type="entry name" value="FN3"/>
    <property type="match status" value="5"/>
</dbReference>